<evidence type="ECO:0000313" key="3">
    <source>
        <dbReference type="EMBL" id="MBG6138681.1"/>
    </source>
</evidence>
<feature type="compositionally biased region" description="Basic and acidic residues" evidence="1">
    <location>
        <begin position="173"/>
        <end position="185"/>
    </location>
</feature>
<dbReference type="RefSeq" id="WP_197005416.1">
    <property type="nucleotide sequence ID" value="NZ_BONS01000009.1"/>
</dbReference>
<gene>
    <name evidence="3" type="ORF">IW245_004875</name>
</gene>
<evidence type="ECO:0000313" key="4">
    <source>
        <dbReference type="Proteomes" id="UP000622552"/>
    </source>
</evidence>
<feature type="transmembrane region" description="Helical" evidence="2">
    <location>
        <begin position="76"/>
        <end position="101"/>
    </location>
</feature>
<dbReference type="AlphaFoldDB" id="A0A8J7KM31"/>
<name>A0A8J7KM31_9ACTN</name>
<keyword evidence="2" id="KW-1133">Transmembrane helix</keyword>
<dbReference type="Proteomes" id="UP000622552">
    <property type="component" value="Unassembled WGS sequence"/>
</dbReference>
<keyword evidence="4" id="KW-1185">Reference proteome</keyword>
<keyword evidence="2" id="KW-0472">Membrane</keyword>
<dbReference type="EMBL" id="JADOUF010000001">
    <property type="protein sequence ID" value="MBG6138681.1"/>
    <property type="molecule type" value="Genomic_DNA"/>
</dbReference>
<evidence type="ECO:0000256" key="2">
    <source>
        <dbReference type="SAM" id="Phobius"/>
    </source>
</evidence>
<keyword evidence="2" id="KW-0812">Transmembrane</keyword>
<sequence>MTAILTDDVFMSPVEYARQRSIHPCGSALIESGRPVDSAAHRYAARMGNNSGGPFRPSSPTPRPPIKARLLTARKVLLGAVLAGVLTTVTGLTTGGIQWAWNRLTADSSPLDIARLPPLPEATDHGQGTATAFPGGAVAIGNAQFNAQAYTGSGSCTLRGTLPRPVGQVRPPRIVDGRPDIDGWSRDNNVGDMDSTRYSFVVSAKPGKSVTLTRAHTLFVARPQRPKDGTVVSLHIGTGCGAGGNFRYFSTNLDDPLGNWTPSTGETTNFPYIVKDGEPEIFVLTASVVDCDCIWRIQLDWASAAETGHTIIDNSAGHNFHTIGSGGYSQAEWWLDYKTKHWVVDRPKSPPWA</sequence>
<organism evidence="3 4">
    <name type="scientific">Longispora fulva</name>
    <dbReference type="NCBI Taxonomy" id="619741"/>
    <lineage>
        <taxon>Bacteria</taxon>
        <taxon>Bacillati</taxon>
        <taxon>Actinomycetota</taxon>
        <taxon>Actinomycetes</taxon>
        <taxon>Micromonosporales</taxon>
        <taxon>Micromonosporaceae</taxon>
        <taxon>Longispora</taxon>
    </lineage>
</organism>
<reference evidence="3" key="1">
    <citation type="submission" date="2020-11" db="EMBL/GenBank/DDBJ databases">
        <title>Sequencing the genomes of 1000 actinobacteria strains.</title>
        <authorList>
            <person name="Klenk H.-P."/>
        </authorList>
    </citation>
    <scope>NUCLEOTIDE SEQUENCE</scope>
    <source>
        <strain evidence="3">DSM 45356</strain>
    </source>
</reference>
<evidence type="ECO:0000256" key="1">
    <source>
        <dbReference type="SAM" id="MobiDB-lite"/>
    </source>
</evidence>
<feature type="region of interest" description="Disordered" evidence="1">
    <location>
        <begin position="161"/>
        <end position="188"/>
    </location>
</feature>
<comment type="caution">
    <text evidence="3">The sequence shown here is derived from an EMBL/GenBank/DDBJ whole genome shotgun (WGS) entry which is preliminary data.</text>
</comment>
<protein>
    <submittedName>
        <fullName evidence="3">Uncharacterized protein</fullName>
    </submittedName>
</protein>
<proteinExistence type="predicted"/>
<accession>A0A8J7KM31</accession>